<accession>A0ABS8WVS5</accession>
<comment type="caution">
    <text evidence="2">The sequence shown here is derived from an EMBL/GenBank/DDBJ whole genome shotgun (WGS) entry which is preliminary data.</text>
</comment>
<name>A0ABS8WVS5_DATST</name>
<feature type="region of interest" description="Disordered" evidence="1">
    <location>
        <begin position="38"/>
        <end position="70"/>
    </location>
</feature>
<evidence type="ECO:0000256" key="1">
    <source>
        <dbReference type="SAM" id="MobiDB-lite"/>
    </source>
</evidence>
<dbReference type="EMBL" id="JACEIK010011054">
    <property type="protein sequence ID" value="MCE3215422.1"/>
    <property type="molecule type" value="Genomic_DNA"/>
</dbReference>
<gene>
    <name evidence="2" type="ORF">HAX54_002336</name>
</gene>
<reference evidence="2 3" key="1">
    <citation type="journal article" date="2021" name="BMC Genomics">
        <title>Datura genome reveals duplications of psychoactive alkaloid biosynthetic genes and high mutation rate following tissue culture.</title>
        <authorList>
            <person name="Rajewski A."/>
            <person name="Carter-House D."/>
            <person name="Stajich J."/>
            <person name="Litt A."/>
        </authorList>
    </citation>
    <scope>NUCLEOTIDE SEQUENCE [LARGE SCALE GENOMIC DNA]</scope>
    <source>
        <strain evidence="2">AR-01</strain>
    </source>
</reference>
<dbReference type="Proteomes" id="UP000823775">
    <property type="component" value="Unassembled WGS sequence"/>
</dbReference>
<evidence type="ECO:0000313" key="2">
    <source>
        <dbReference type="EMBL" id="MCE3215422.1"/>
    </source>
</evidence>
<protein>
    <submittedName>
        <fullName evidence="2">Uncharacterized protein</fullName>
    </submittedName>
</protein>
<proteinExistence type="predicted"/>
<sequence length="313" mass="34436">MAASSMHSSCTDLTESGIAHIMGLNERELAEEIATEVLGEGETSGEMNQEIGSGENIGENAPCKGESDDDTHIHGEQIDKTKEDHTPLPQLIPRKVRSQLKKASGNPIFIPINKSTSLRTFNPPSIRTPFTQRKRKAVETALLILAKAKRGRSSATPSITSPQSIDLLHKDNIDLESHTSKGKAKSPLKTSKVKQIDERGLSCPFKSFKLGDETTCSKGEKESLSDSVSRGSHDAEEDIVNYIYFKDNIIDLDMERLTQFKQRVVLRGRVVTDFGGSNMDDLMVKVATQGWSNLFSKGITEGRYATQKLLNST</sequence>
<evidence type="ECO:0000313" key="3">
    <source>
        <dbReference type="Proteomes" id="UP000823775"/>
    </source>
</evidence>
<keyword evidence="3" id="KW-1185">Reference proteome</keyword>
<organism evidence="2 3">
    <name type="scientific">Datura stramonium</name>
    <name type="common">Jimsonweed</name>
    <name type="synonym">Common thornapple</name>
    <dbReference type="NCBI Taxonomy" id="4076"/>
    <lineage>
        <taxon>Eukaryota</taxon>
        <taxon>Viridiplantae</taxon>
        <taxon>Streptophyta</taxon>
        <taxon>Embryophyta</taxon>
        <taxon>Tracheophyta</taxon>
        <taxon>Spermatophyta</taxon>
        <taxon>Magnoliopsida</taxon>
        <taxon>eudicotyledons</taxon>
        <taxon>Gunneridae</taxon>
        <taxon>Pentapetalae</taxon>
        <taxon>asterids</taxon>
        <taxon>lamiids</taxon>
        <taxon>Solanales</taxon>
        <taxon>Solanaceae</taxon>
        <taxon>Solanoideae</taxon>
        <taxon>Datureae</taxon>
        <taxon>Datura</taxon>
    </lineage>
</organism>